<evidence type="ECO:0000313" key="2">
    <source>
        <dbReference type="Proteomes" id="UP000886520"/>
    </source>
</evidence>
<sequence length="259" mass="29373">MVDVDDESQVLVDKAMARIQGMQGFPSFIVLFEGTTGEGMPVFALEDQLLQVDAMLLTDMVLKLAMQAPLCRLLQVILFEDNHAMATSLADGWETDDVKGLQGVPACFMCEEGSWVQFFEVLCCQELHTWIAYRFTSATLGWFVSVLQTDDMLKDIFLIHVEFTLCLGEPMAFHLMPVNLSLSIYYYLSSSCEYYLLVSSYAMIYYLDNATVEHQCSTRGWAMMVQLKMADLWKCKKPRHGSLQANDGGIEQVFDAIRR</sequence>
<dbReference type="Proteomes" id="UP000886520">
    <property type="component" value="Chromosome 5"/>
</dbReference>
<comment type="caution">
    <text evidence="1">The sequence shown here is derived from an EMBL/GenBank/DDBJ whole genome shotgun (WGS) entry which is preliminary data.</text>
</comment>
<name>A0A9D4V5N5_ADICA</name>
<dbReference type="EMBL" id="JABFUD020000005">
    <property type="protein sequence ID" value="KAI5080234.1"/>
    <property type="molecule type" value="Genomic_DNA"/>
</dbReference>
<proteinExistence type="predicted"/>
<reference evidence="1 2" key="1">
    <citation type="submission" date="2021-01" db="EMBL/GenBank/DDBJ databases">
        <title>Adiantum capillus-veneris genome.</title>
        <authorList>
            <person name="Fang Y."/>
            <person name="Liao Q."/>
        </authorList>
    </citation>
    <scope>NUCLEOTIDE SEQUENCE [LARGE SCALE GENOMIC DNA]</scope>
    <source>
        <strain evidence="1">H3</strain>
        <tissue evidence="1">Leaf</tissue>
    </source>
</reference>
<dbReference type="AlphaFoldDB" id="A0A9D4V5N5"/>
<keyword evidence="2" id="KW-1185">Reference proteome</keyword>
<accession>A0A9D4V5N5</accession>
<gene>
    <name evidence="1" type="ORF">GOP47_0005713</name>
</gene>
<organism evidence="1 2">
    <name type="scientific">Adiantum capillus-veneris</name>
    <name type="common">Maidenhair fern</name>
    <dbReference type="NCBI Taxonomy" id="13818"/>
    <lineage>
        <taxon>Eukaryota</taxon>
        <taxon>Viridiplantae</taxon>
        <taxon>Streptophyta</taxon>
        <taxon>Embryophyta</taxon>
        <taxon>Tracheophyta</taxon>
        <taxon>Polypodiopsida</taxon>
        <taxon>Polypodiidae</taxon>
        <taxon>Polypodiales</taxon>
        <taxon>Pteridineae</taxon>
        <taxon>Pteridaceae</taxon>
        <taxon>Vittarioideae</taxon>
        <taxon>Adiantum</taxon>
    </lineage>
</organism>
<protein>
    <submittedName>
        <fullName evidence="1">Uncharacterized protein</fullName>
    </submittedName>
</protein>
<evidence type="ECO:0000313" key="1">
    <source>
        <dbReference type="EMBL" id="KAI5080234.1"/>
    </source>
</evidence>